<feature type="compositionally biased region" description="Polar residues" evidence="8">
    <location>
        <begin position="909"/>
        <end position="920"/>
    </location>
</feature>
<dbReference type="AlphaFoldDB" id="A0A9D4TGU7"/>
<keyword evidence="2" id="KW-0723">Serine/threonine-protein kinase</keyword>
<accession>A0A9D4TGU7</accession>
<dbReference type="Pfam" id="PF00069">
    <property type="entry name" value="Pkinase"/>
    <property type="match status" value="1"/>
</dbReference>
<keyword evidence="6 7" id="KW-0067">ATP-binding</keyword>
<dbReference type="SUPFAM" id="SSF56112">
    <property type="entry name" value="Protein kinase-like (PK-like)"/>
    <property type="match status" value="1"/>
</dbReference>
<feature type="region of interest" description="Disordered" evidence="8">
    <location>
        <begin position="874"/>
        <end position="936"/>
    </location>
</feature>
<dbReference type="InterPro" id="IPR001245">
    <property type="entry name" value="Ser-Thr/Tyr_kinase_cat_dom"/>
</dbReference>
<feature type="compositionally biased region" description="Low complexity" evidence="8">
    <location>
        <begin position="1056"/>
        <end position="1080"/>
    </location>
</feature>
<keyword evidence="13" id="KW-1185">Reference proteome</keyword>
<protein>
    <recommendedName>
        <fullName evidence="11">Protein kinase domain-containing protein</fullName>
    </recommendedName>
</protein>
<dbReference type="InterPro" id="IPR032675">
    <property type="entry name" value="LRR_dom_sf"/>
</dbReference>
<dbReference type="PROSITE" id="PS00107">
    <property type="entry name" value="PROTEIN_KINASE_ATP"/>
    <property type="match status" value="1"/>
</dbReference>
<dbReference type="InterPro" id="IPR046959">
    <property type="entry name" value="PRK1-6/SRF4-like"/>
</dbReference>
<dbReference type="PRINTS" id="PR00109">
    <property type="entry name" value="TYRKINASE"/>
</dbReference>
<feature type="compositionally biased region" description="Low complexity" evidence="8">
    <location>
        <begin position="921"/>
        <end position="936"/>
    </location>
</feature>
<proteinExistence type="predicted"/>
<dbReference type="PANTHER" id="PTHR48007:SF4">
    <property type="entry name" value="LEUCINE-RICH REPEAT RECEPTOR-LIKE PROTEIN KINASE PXC1"/>
    <property type="match status" value="1"/>
</dbReference>
<dbReference type="GO" id="GO:0005930">
    <property type="term" value="C:axoneme"/>
    <property type="evidence" value="ECO:0007669"/>
    <property type="project" value="UniProtKB-SubCell"/>
</dbReference>
<feature type="transmembrane region" description="Helical" evidence="9">
    <location>
        <begin position="427"/>
        <end position="452"/>
    </location>
</feature>
<feature type="region of interest" description="Disordered" evidence="8">
    <location>
        <begin position="550"/>
        <end position="586"/>
    </location>
</feature>
<dbReference type="Gene3D" id="1.10.510.10">
    <property type="entry name" value="Transferase(Phosphotransferase) domain 1"/>
    <property type="match status" value="1"/>
</dbReference>
<feature type="compositionally biased region" description="Low complexity" evidence="8">
    <location>
        <begin position="874"/>
        <end position="900"/>
    </location>
</feature>
<feature type="compositionally biased region" description="Polar residues" evidence="8">
    <location>
        <begin position="559"/>
        <end position="575"/>
    </location>
</feature>
<keyword evidence="9" id="KW-0472">Membrane</keyword>
<dbReference type="OrthoDB" id="4062651at2759"/>
<feature type="region of interest" description="Disordered" evidence="8">
    <location>
        <begin position="1052"/>
        <end position="1100"/>
    </location>
</feature>
<dbReference type="CDD" id="cd13999">
    <property type="entry name" value="STKc_MAP3K-like"/>
    <property type="match status" value="1"/>
</dbReference>
<evidence type="ECO:0000256" key="2">
    <source>
        <dbReference type="ARBA" id="ARBA00022527"/>
    </source>
</evidence>
<dbReference type="EMBL" id="SIDB01000012">
    <property type="protein sequence ID" value="KAI3425130.1"/>
    <property type="molecule type" value="Genomic_DNA"/>
</dbReference>
<evidence type="ECO:0000313" key="13">
    <source>
        <dbReference type="Proteomes" id="UP001055712"/>
    </source>
</evidence>
<feature type="region of interest" description="Disordered" evidence="8">
    <location>
        <begin position="1009"/>
        <end position="1039"/>
    </location>
</feature>
<evidence type="ECO:0000313" key="12">
    <source>
        <dbReference type="EMBL" id="KAI3425130.1"/>
    </source>
</evidence>
<evidence type="ECO:0000256" key="6">
    <source>
        <dbReference type="ARBA" id="ARBA00022840"/>
    </source>
</evidence>
<evidence type="ECO:0000256" key="4">
    <source>
        <dbReference type="ARBA" id="ARBA00022741"/>
    </source>
</evidence>
<dbReference type="SMART" id="SM00220">
    <property type="entry name" value="S_TKc"/>
    <property type="match status" value="1"/>
</dbReference>
<dbReference type="GO" id="GO:0004674">
    <property type="term" value="F:protein serine/threonine kinase activity"/>
    <property type="evidence" value="ECO:0007669"/>
    <property type="project" value="UniProtKB-KW"/>
</dbReference>
<evidence type="ECO:0000256" key="8">
    <source>
        <dbReference type="SAM" id="MobiDB-lite"/>
    </source>
</evidence>
<dbReference type="PANTHER" id="PTHR48007">
    <property type="entry name" value="LEUCINE-RICH REPEAT RECEPTOR-LIKE PROTEIN KINASE PXC1"/>
    <property type="match status" value="1"/>
</dbReference>
<evidence type="ECO:0000259" key="11">
    <source>
        <dbReference type="PROSITE" id="PS50011"/>
    </source>
</evidence>
<evidence type="ECO:0000256" key="7">
    <source>
        <dbReference type="PROSITE-ProRule" id="PRU10141"/>
    </source>
</evidence>
<gene>
    <name evidence="12" type="ORF">D9Q98_008902</name>
</gene>
<dbReference type="PROSITE" id="PS00108">
    <property type="entry name" value="PROTEIN_KINASE_ST"/>
    <property type="match status" value="1"/>
</dbReference>
<keyword evidence="3" id="KW-0808">Transferase</keyword>
<evidence type="ECO:0000256" key="1">
    <source>
        <dbReference type="ARBA" id="ARBA00004430"/>
    </source>
</evidence>
<dbReference type="PROSITE" id="PS50011">
    <property type="entry name" value="PROTEIN_KINASE_DOM"/>
    <property type="match status" value="1"/>
</dbReference>
<evidence type="ECO:0000256" key="10">
    <source>
        <dbReference type="SAM" id="SignalP"/>
    </source>
</evidence>
<dbReference type="Gene3D" id="3.80.10.10">
    <property type="entry name" value="Ribonuclease Inhibitor"/>
    <property type="match status" value="2"/>
</dbReference>
<evidence type="ECO:0000256" key="3">
    <source>
        <dbReference type="ARBA" id="ARBA00022679"/>
    </source>
</evidence>
<organism evidence="12 13">
    <name type="scientific">Chlorella vulgaris</name>
    <name type="common">Green alga</name>
    <dbReference type="NCBI Taxonomy" id="3077"/>
    <lineage>
        <taxon>Eukaryota</taxon>
        <taxon>Viridiplantae</taxon>
        <taxon>Chlorophyta</taxon>
        <taxon>core chlorophytes</taxon>
        <taxon>Trebouxiophyceae</taxon>
        <taxon>Chlorellales</taxon>
        <taxon>Chlorellaceae</taxon>
        <taxon>Chlorella clade</taxon>
        <taxon>Chlorella</taxon>
    </lineage>
</organism>
<feature type="binding site" evidence="7">
    <location>
        <position position="645"/>
    </location>
    <ligand>
        <name>ATP</name>
        <dbReference type="ChEBI" id="CHEBI:30616"/>
    </ligand>
</feature>
<keyword evidence="9" id="KW-0812">Transmembrane</keyword>
<name>A0A9D4TGU7_CHLVU</name>
<feature type="chain" id="PRO_5039028876" description="Protein kinase domain-containing protein" evidence="10">
    <location>
        <begin position="33"/>
        <end position="1100"/>
    </location>
</feature>
<comment type="caution">
    <text evidence="12">The sequence shown here is derived from an EMBL/GenBank/DDBJ whole genome shotgun (WGS) entry which is preliminary data.</text>
</comment>
<dbReference type="GO" id="GO:0005524">
    <property type="term" value="F:ATP binding"/>
    <property type="evidence" value="ECO:0007669"/>
    <property type="project" value="UniProtKB-UniRule"/>
</dbReference>
<dbReference type="InterPro" id="IPR000719">
    <property type="entry name" value="Prot_kinase_dom"/>
</dbReference>
<dbReference type="InterPro" id="IPR008271">
    <property type="entry name" value="Ser/Thr_kinase_AS"/>
</dbReference>
<dbReference type="SUPFAM" id="SSF52058">
    <property type="entry name" value="L domain-like"/>
    <property type="match status" value="1"/>
</dbReference>
<feature type="signal peptide" evidence="10">
    <location>
        <begin position="1"/>
        <end position="32"/>
    </location>
</feature>
<feature type="domain" description="Protein kinase" evidence="11">
    <location>
        <begin position="617"/>
        <end position="862"/>
    </location>
</feature>
<dbReference type="InterPro" id="IPR011009">
    <property type="entry name" value="Kinase-like_dom_sf"/>
</dbReference>
<sequence>MRDTVSCVLVTSSKAAKATLFTLLLLLGAVSASHPLASAGEIEAELLLTFKAGITNWDEVAAERNLQGWTFCAGRQCLPVCNWSGIECSPFHTHDSGNFVTALRLNCRSGCTVPLRGQLTPGLHRLQHLVYLYLDGNELSGPLPVEWGEPYSFPELLELNLNDNQLTGNMPDIWSVGPAFEMLGDLQLAGNRLSGPFPAGFAVTNTSFWSVMSFNFADNQMTGPLPSYVNGMITMSIVRLENNQFTGTLPPDWGSQGYYWNSSYNSTQALEYLTLHGNRLTGTLPLEWGAPGAFTVLKQLTLSDNVGLVGTLPAAWGASNDSLPLLEDFNVSRTGLSGRLPEWGPYPTSLRALTLDSNNFTGTIPASWTELANLQEVTLQPGNPDLCPVAPPGSYFYVCDATDILCIDTLPHDTAACAGAQPADSSGFPVVAVVVPVAVVVAMAALAAGVLWRRRRRRQAGDQYASSTKQGADLDPECGCVFDSGKQLPEDPTEDKDAVCTSSAPALLIGLGPSRSVELEDQPSCSTNDGSVGAQSAPVWLPAYQQNLQPDPSGVLLPQQPSRSTGSSRAQASARTSEDAALPGRSSACASSMELPVLQLSDWEILPDEIEILKRADGTDWQLGAGGFGTVYKAMRNGVQPVAVKVLGSVNSGLVLKSMTPSDFAHEISILRACRATNVLQFQGACFQENRTLLVTEYMEGGNLTHNLRSKKVDWYRKGKKIGLDVARALVYLHSRKILHLDIKSANVLLTRDGTAKVGDVGMAKIMAGDYVSGAVGTLAWSAPELLMGQRCGAKADVYSFGVVLWEICTGEVPVRGQLRDPIVPDECPAEVLTLIHACLSPDPADRPSSTALVERLLEASVVLPPADLLDLPSGSMSPASSSIGPNHTGSFGPSTTSTTVDAAAQAGSHRSSTDSQHQQQPGVGALPPALPGQPQALVPQQQDLASLAPQASRQRQYVTAGKSITFTATRSVSSRPPRPAPAAQPCSLEESLVSELAEELLSGEVVPGAASGSRQAAPPPPLPAQPSESSEAGSLEDAVGGLQRRLVLTSNTVCSSPFTRTGPTPGSSSGIATSAAAGPRPSPFTRPPLRAVAPDSTGP</sequence>
<comment type="subcellular location">
    <subcellularLocation>
        <location evidence="1">Cytoplasm</location>
        <location evidence="1">Cytoskeleton</location>
        <location evidence="1">Cilium axoneme</location>
    </subcellularLocation>
</comment>
<dbReference type="InterPro" id="IPR017441">
    <property type="entry name" value="Protein_kinase_ATP_BS"/>
</dbReference>
<keyword evidence="4 7" id="KW-0547">Nucleotide-binding</keyword>
<evidence type="ECO:0000256" key="5">
    <source>
        <dbReference type="ARBA" id="ARBA00022777"/>
    </source>
</evidence>
<keyword evidence="5" id="KW-0418">Kinase</keyword>
<reference evidence="12" key="1">
    <citation type="journal article" date="2019" name="Plant J.">
        <title>Chlorella vulgaris genome assembly and annotation reveals the molecular basis for metabolic acclimation to high light conditions.</title>
        <authorList>
            <person name="Cecchin M."/>
            <person name="Marcolungo L."/>
            <person name="Rossato M."/>
            <person name="Girolomoni L."/>
            <person name="Cosentino E."/>
            <person name="Cuine S."/>
            <person name="Li-Beisson Y."/>
            <person name="Delledonne M."/>
            <person name="Ballottari M."/>
        </authorList>
    </citation>
    <scope>NUCLEOTIDE SEQUENCE</scope>
    <source>
        <strain evidence="12">211/11P</strain>
    </source>
</reference>
<dbReference type="Proteomes" id="UP001055712">
    <property type="component" value="Unassembled WGS sequence"/>
</dbReference>
<keyword evidence="9" id="KW-1133">Transmembrane helix</keyword>
<reference evidence="12" key="2">
    <citation type="submission" date="2020-11" db="EMBL/GenBank/DDBJ databases">
        <authorList>
            <person name="Cecchin M."/>
            <person name="Marcolungo L."/>
            <person name="Rossato M."/>
            <person name="Girolomoni L."/>
            <person name="Cosentino E."/>
            <person name="Cuine S."/>
            <person name="Li-Beisson Y."/>
            <person name="Delledonne M."/>
            <person name="Ballottari M."/>
        </authorList>
    </citation>
    <scope>NUCLEOTIDE SEQUENCE</scope>
    <source>
        <strain evidence="12">211/11P</strain>
        <tissue evidence="12">Whole cell</tissue>
    </source>
</reference>
<keyword evidence="10" id="KW-0732">Signal</keyword>
<evidence type="ECO:0000256" key="9">
    <source>
        <dbReference type="SAM" id="Phobius"/>
    </source>
</evidence>